<dbReference type="PANTHER" id="PTHR22930:SF281">
    <property type="entry name" value="NUCLEASE"/>
    <property type="match status" value="1"/>
</dbReference>
<evidence type="ECO:0000256" key="1">
    <source>
        <dbReference type="ARBA" id="ARBA00001968"/>
    </source>
</evidence>
<evidence type="ECO:0000256" key="4">
    <source>
        <dbReference type="ARBA" id="ARBA00022722"/>
    </source>
</evidence>
<keyword evidence="10" id="KW-1185">Reference proteome</keyword>
<evidence type="ECO:0000256" key="5">
    <source>
        <dbReference type="ARBA" id="ARBA00022723"/>
    </source>
</evidence>
<evidence type="ECO:0000256" key="2">
    <source>
        <dbReference type="ARBA" id="ARBA00004123"/>
    </source>
</evidence>
<evidence type="ECO:0000256" key="6">
    <source>
        <dbReference type="ARBA" id="ARBA00022801"/>
    </source>
</evidence>
<organism evidence="10 11">
    <name type="scientific">Dioscorea cayennensis subsp. rotundata</name>
    <name type="common">White Guinea yam</name>
    <name type="synonym">Dioscorea rotundata</name>
    <dbReference type="NCBI Taxonomy" id="55577"/>
    <lineage>
        <taxon>Eukaryota</taxon>
        <taxon>Viridiplantae</taxon>
        <taxon>Streptophyta</taxon>
        <taxon>Embryophyta</taxon>
        <taxon>Tracheophyta</taxon>
        <taxon>Spermatophyta</taxon>
        <taxon>Magnoliopsida</taxon>
        <taxon>Liliopsida</taxon>
        <taxon>Dioscoreales</taxon>
        <taxon>Dioscoreaceae</taxon>
        <taxon>Dioscorea</taxon>
    </lineage>
</organism>
<keyword evidence="5" id="KW-0479">Metal-binding</keyword>
<evidence type="ECO:0000256" key="7">
    <source>
        <dbReference type="ARBA" id="ARBA00023242"/>
    </source>
</evidence>
<dbReference type="Proteomes" id="UP001515500">
    <property type="component" value="Chromosome 4"/>
</dbReference>
<sequence length="176" mass="19812">MVAIAAFLVSEDASYITEETIVVAGGIDPAKPRGQGSIGFHYLVDAGYANCPGFLAPFRGQQYHLSSWADGRHPETPEEFFNMKHASTKNVIERTFGLLKIRWKILASPSFYSLTTQWHIISACCLLHNFIRRKMAEDPAEEEEEEEVDVPSSNESVEDDTNNIVALQPMDEWTQF</sequence>
<dbReference type="GO" id="GO:0016787">
    <property type="term" value="F:hydrolase activity"/>
    <property type="evidence" value="ECO:0007669"/>
    <property type="project" value="UniProtKB-KW"/>
</dbReference>
<dbReference type="InterPro" id="IPR027806">
    <property type="entry name" value="HARBI1_dom"/>
</dbReference>
<dbReference type="PANTHER" id="PTHR22930">
    <property type="match status" value="1"/>
</dbReference>
<proteinExistence type="inferred from homology"/>
<reference evidence="11" key="1">
    <citation type="submission" date="2025-08" db="UniProtKB">
        <authorList>
            <consortium name="RefSeq"/>
        </authorList>
    </citation>
    <scope>IDENTIFICATION</scope>
</reference>
<dbReference type="GeneID" id="120258681"/>
<evidence type="ECO:0000313" key="10">
    <source>
        <dbReference type="Proteomes" id="UP001515500"/>
    </source>
</evidence>
<keyword evidence="6" id="KW-0378">Hydrolase</keyword>
<dbReference type="AlphaFoldDB" id="A0AB40B4U3"/>
<accession>A0AB40B4U3</accession>
<comment type="similarity">
    <text evidence="3">Belongs to the HARBI1 family.</text>
</comment>
<feature type="compositionally biased region" description="Acidic residues" evidence="8">
    <location>
        <begin position="138"/>
        <end position="149"/>
    </location>
</feature>
<gene>
    <name evidence="11" type="primary">LOC120258681</name>
</gene>
<dbReference type="GO" id="GO:0046872">
    <property type="term" value="F:metal ion binding"/>
    <property type="evidence" value="ECO:0007669"/>
    <property type="project" value="UniProtKB-KW"/>
</dbReference>
<dbReference type="GO" id="GO:0005634">
    <property type="term" value="C:nucleus"/>
    <property type="evidence" value="ECO:0007669"/>
    <property type="project" value="UniProtKB-SubCell"/>
</dbReference>
<feature type="domain" description="DDE Tnp4" evidence="9">
    <location>
        <begin position="41"/>
        <end position="129"/>
    </location>
</feature>
<evidence type="ECO:0000259" key="9">
    <source>
        <dbReference type="Pfam" id="PF13359"/>
    </source>
</evidence>
<dbReference type="GO" id="GO:0004518">
    <property type="term" value="F:nuclease activity"/>
    <property type="evidence" value="ECO:0007669"/>
    <property type="project" value="UniProtKB-KW"/>
</dbReference>
<comment type="subcellular location">
    <subcellularLocation>
        <location evidence="2">Nucleus</location>
    </subcellularLocation>
</comment>
<evidence type="ECO:0000256" key="8">
    <source>
        <dbReference type="SAM" id="MobiDB-lite"/>
    </source>
</evidence>
<dbReference type="InterPro" id="IPR045249">
    <property type="entry name" value="HARBI1-like"/>
</dbReference>
<keyword evidence="4" id="KW-0540">Nuclease</keyword>
<evidence type="ECO:0000256" key="3">
    <source>
        <dbReference type="ARBA" id="ARBA00006958"/>
    </source>
</evidence>
<protein>
    <submittedName>
        <fullName evidence="11">Nuclease HARBI1</fullName>
    </submittedName>
</protein>
<name>A0AB40B4U3_DIOCR</name>
<evidence type="ECO:0000313" key="11">
    <source>
        <dbReference type="RefSeq" id="XP_039122064.1"/>
    </source>
</evidence>
<dbReference type="RefSeq" id="XP_039122064.1">
    <property type="nucleotide sequence ID" value="XM_039266130.1"/>
</dbReference>
<comment type="cofactor">
    <cofactor evidence="1">
        <name>a divalent metal cation</name>
        <dbReference type="ChEBI" id="CHEBI:60240"/>
    </cofactor>
</comment>
<dbReference type="Pfam" id="PF13359">
    <property type="entry name" value="DDE_Tnp_4"/>
    <property type="match status" value="1"/>
</dbReference>
<feature type="region of interest" description="Disordered" evidence="8">
    <location>
        <begin position="137"/>
        <end position="176"/>
    </location>
</feature>
<keyword evidence="7" id="KW-0539">Nucleus</keyword>